<dbReference type="RefSeq" id="WP_317169869.1">
    <property type="nucleotide sequence ID" value="NZ_JACIEP010000005.1"/>
</dbReference>
<keyword evidence="1" id="KW-1133">Transmembrane helix</keyword>
<feature type="transmembrane region" description="Helical" evidence="1">
    <location>
        <begin position="12"/>
        <end position="30"/>
    </location>
</feature>
<dbReference type="Proteomes" id="UP000555103">
    <property type="component" value="Unassembled WGS sequence"/>
</dbReference>
<name>A0A840CQH8_9BACT</name>
<dbReference type="Gene3D" id="3.40.50.1110">
    <property type="entry name" value="SGNH hydrolase"/>
    <property type="match status" value="1"/>
</dbReference>
<evidence type="ECO:0000256" key="1">
    <source>
        <dbReference type="SAM" id="Phobius"/>
    </source>
</evidence>
<keyword evidence="1" id="KW-0472">Membrane</keyword>
<evidence type="ECO:0000313" key="2">
    <source>
        <dbReference type="EMBL" id="MBB4035864.1"/>
    </source>
</evidence>
<reference evidence="2 3" key="1">
    <citation type="submission" date="2020-08" db="EMBL/GenBank/DDBJ databases">
        <title>Genomic Encyclopedia of Type Strains, Phase IV (KMG-IV): sequencing the most valuable type-strain genomes for metagenomic binning, comparative biology and taxonomic classification.</title>
        <authorList>
            <person name="Goeker M."/>
        </authorList>
    </citation>
    <scope>NUCLEOTIDE SEQUENCE [LARGE SCALE GENOMIC DNA]</scope>
    <source>
        <strain evidence="2 3">DSM 104969</strain>
    </source>
</reference>
<proteinExistence type="predicted"/>
<organism evidence="2 3">
    <name type="scientific">Dysgonomonas hofstadii</name>
    <dbReference type="NCBI Taxonomy" id="637886"/>
    <lineage>
        <taxon>Bacteria</taxon>
        <taxon>Pseudomonadati</taxon>
        <taxon>Bacteroidota</taxon>
        <taxon>Bacteroidia</taxon>
        <taxon>Bacteroidales</taxon>
        <taxon>Dysgonomonadaceae</taxon>
        <taxon>Dysgonomonas</taxon>
    </lineage>
</organism>
<dbReference type="EMBL" id="JACIEP010000005">
    <property type="protein sequence ID" value="MBB4035864.1"/>
    <property type="molecule type" value="Genomic_DNA"/>
</dbReference>
<protein>
    <submittedName>
        <fullName evidence="2">Lysophospholipase L1-like esterase</fullName>
    </submittedName>
</protein>
<gene>
    <name evidence="2" type="ORF">GGR21_001759</name>
</gene>
<dbReference type="Gene3D" id="2.60.120.1360">
    <property type="match status" value="1"/>
</dbReference>
<dbReference type="InterPro" id="IPR036514">
    <property type="entry name" value="SGNH_hydro_sf"/>
</dbReference>
<dbReference type="SUPFAM" id="SSF52266">
    <property type="entry name" value="SGNH hydrolase"/>
    <property type="match status" value="1"/>
</dbReference>
<keyword evidence="1" id="KW-0812">Transmembrane</keyword>
<dbReference type="GO" id="GO:0016788">
    <property type="term" value="F:hydrolase activity, acting on ester bonds"/>
    <property type="evidence" value="ECO:0007669"/>
    <property type="project" value="UniProtKB-ARBA"/>
</dbReference>
<comment type="caution">
    <text evidence="2">The sequence shown here is derived from an EMBL/GenBank/DDBJ whole genome shotgun (WGS) entry which is preliminary data.</text>
</comment>
<keyword evidence="3" id="KW-1185">Reference proteome</keyword>
<dbReference type="AlphaFoldDB" id="A0A840CQH8"/>
<accession>A0A840CQH8</accession>
<sequence>MSTSDKSYFGKAILFVVLSIAVFLVFKLLLPARLFPEQVAVNDNIVMDSMALIAQSDTAASIIVPAKADSLQTKEADAEEIDESFDPSVSVEGYQNLKQFYSKLFELEQSKSGNVRVAYFGDSMNDGDLIVQDVRSEFQENYGGEGVGFVAVSSLSAGARGSVSHQYSKNWFTQTFVKVKKPQKPFGIDGQVFFAKDPSQSYWVRYKAQTQPHSTMLNRPTLFYGSARNHNGYITIKADKDSVYSKSLEPSSLLNTLKLTEGDVKSLQVNFHKADSIPIYGFNFGSENGVHVDNFSIRGNSGLPLSVLNPSLMNAFDRILGYDLIILHYGANVLGYGSLNYGWYERNMTTVVNNLRECFPNADILIISTADKSTKIEGVMQTDPAVIPLANAQKNYARKTGSGFINLYQVMGGKGSMITWVDNRLAGKDYTHFNASGSKKIAKLIYKEIDKGYTKYKETK</sequence>
<evidence type="ECO:0000313" key="3">
    <source>
        <dbReference type="Proteomes" id="UP000555103"/>
    </source>
</evidence>